<dbReference type="Pfam" id="PF07686">
    <property type="entry name" value="V-set"/>
    <property type="match status" value="1"/>
</dbReference>
<dbReference type="InterPro" id="IPR007110">
    <property type="entry name" value="Ig-like_dom"/>
</dbReference>
<keyword evidence="1" id="KW-1133">Transmembrane helix</keyword>
<evidence type="ECO:0000256" key="1">
    <source>
        <dbReference type="SAM" id="Phobius"/>
    </source>
</evidence>
<proteinExistence type="predicted"/>
<dbReference type="InterPro" id="IPR013783">
    <property type="entry name" value="Ig-like_fold"/>
</dbReference>
<accession>A0A8C1F0H6</accession>
<keyword evidence="1" id="KW-0472">Membrane</keyword>
<dbReference type="Gene3D" id="2.60.40.10">
    <property type="entry name" value="Immunoglobulins"/>
    <property type="match status" value="2"/>
</dbReference>
<dbReference type="OMA" id="PVITRYC"/>
<dbReference type="AlphaFoldDB" id="A0A8C1F0H6"/>
<feature type="chain" id="PRO_5039939833" description="Ig-like domain-containing protein" evidence="2">
    <location>
        <begin position="21"/>
        <end position="262"/>
    </location>
</feature>
<dbReference type="InterPro" id="IPR036179">
    <property type="entry name" value="Ig-like_dom_sf"/>
</dbReference>
<keyword evidence="5" id="KW-1185">Reference proteome</keyword>
<dbReference type="PROSITE" id="PS50835">
    <property type="entry name" value="IG_LIKE"/>
    <property type="match status" value="1"/>
</dbReference>
<feature type="transmembrane region" description="Helical" evidence="1">
    <location>
        <begin position="237"/>
        <end position="257"/>
    </location>
</feature>
<dbReference type="FunFam" id="2.60.40.10:FF:002431">
    <property type="entry name" value="Si:ch211-222k6.3"/>
    <property type="match status" value="1"/>
</dbReference>
<reference evidence="4" key="1">
    <citation type="submission" date="2025-08" db="UniProtKB">
        <authorList>
            <consortium name="Ensembl"/>
        </authorList>
    </citation>
    <scope>IDENTIFICATION</scope>
</reference>
<sequence>MFQTFVFSCLCLLYLTGAFCVEIYETHTISAMEGDSVILHTDVTDLQRDNVLLWTFGPQDAHIAKINRVHNEMFHNGADGRFRDRLELDSQTGSLTITNVSTELNGLYKVEIVIENKVSSKNFIVKVYAHLPIPVITRYCPQNPPSSVSRYELLCSVVNVSRVTFSWYKGNSLLSSINVSDISSSVSLHLEVEYQDNNTYSCVLNNPISNQTQHPDITQLCQIHSDDYVHYYGFTEAVIRLALSALVGVAAVAVLVYDVNSR</sequence>
<evidence type="ECO:0000256" key="2">
    <source>
        <dbReference type="SAM" id="SignalP"/>
    </source>
</evidence>
<dbReference type="SUPFAM" id="SSF48726">
    <property type="entry name" value="Immunoglobulin"/>
    <property type="match status" value="2"/>
</dbReference>
<dbReference type="PANTHER" id="PTHR21063:SF4">
    <property type="entry name" value="CD48 ANTIGEN-RELATED"/>
    <property type="match status" value="1"/>
</dbReference>
<dbReference type="PANTHER" id="PTHR21063">
    <property type="entry name" value="LFA-3"/>
    <property type="match status" value="1"/>
</dbReference>
<reference evidence="4" key="2">
    <citation type="submission" date="2025-09" db="UniProtKB">
        <authorList>
            <consortium name="Ensembl"/>
        </authorList>
    </citation>
    <scope>IDENTIFICATION</scope>
</reference>
<evidence type="ECO:0000259" key="3">
    <source>
        <dbReference type="PROSITE" id="PS50835"/>
    </source>
</evidence>
<keyword evidence="1" id="KW-0812">Transmembrane</keyword>
<dbReference type="CDD" id="cd00096">
    <property type="entry name" value="Ig"/>
    <property type="match status" value="1"/>
</dbReference>
<dbReference type="GeneTree" id="ENSGT01050000244806"/>
<feature type="domain" description="Ig-like" evidence="3">
    <location>
        <begin position="134"/>
        <end position="218"/>
    </location>
</feature>
<evidence type="ECO:0000313" key="4">
    <source>
        <dbReference type="Ensembl" id="ENSCCRP00000084282.2"/>
    </source>
</evidence>
<dbReference type="Ensembl" id="ENSCCRT00000091524.2">
    <property type="protein sequence ID" value="ENSCCRP00000084282.2"/>
    <property type="gene ID" value="ENSCCRG00000045905.2"/>
</dbReference>
<protein>
    <recommendedName>
        <fullName evidence="3">Ig-like domain-containing protein</fullName>
    </recommendedName>
</protein>
<evidence type="ECO:0000313" key="5">
    <source>
        <dbReference type="Proteomes" id="UP001108240"/>
    </source>
</evidence>
<dbReference type="InterPro" id="IPR013106">
    <property type="entry name" value="Ig_V-set"/>
</dbReference>
<feature type="signal peptide" evidence="2">
    <location>
        <begin position="1"/>
        <end position="20"/>
    </location>
</feature>
<name>A0A8C1F0H6_CYPCA</name>
<organism evidence="4 5">
    <name type="scientific">Cyprinus carpio carpio</name>
    <dbReference type="NCBI Taxonomy" id="630221"/>
    <lineage>
        <taxon>Eukaryota</taxon>
        <taxon>Metazoa</taxon>
        <taxon>Chordata</taxon>
        <taxon>Craniata</taxon>
        <taxon>Vertebrata</taxon>
        <taxon>Euteleostomi</taxon>
        <taxon>Actinopterygii</taxon>
        <taxon>Neopterygii</taxon>
        <taxon>Teleostei</taxon>
        <taxon>Ostariophysi</taxon>
        <taxon>Cypriniformes</taxon>
        <taxon>Cyprinidae</taxon>
        <taxon>Cyprininae</taxon>
        <taxon>Cyprinus</taxon>
    </lineage>
</organism>
<dbReference type="Proteomes" id="UP001108240">
    <property type="component" value="Unplaced"/>
</dbReference>
<keyword evidence="2" id="KW-0732">Signal</keyword>